<dbReference type="PIRSF" id="PIRSF000185">
    <property type="entry name" value="Glu_DH"/>
    <property type="match status" value="1"/>
</dbReference>
<dbReference type="Gene3D" id="1.10.287.140">
    <property type="match status" value="1"/>
</dbReference>
<evidence type="ECO:0000256" key="1">
    <source>
        <dbReference type="ARBA" id="ARBA00004173"/>
    </source>
</evidence>
<evidence type="ECO:0000256" key="6">
    <source>
        <dbReference type="ARBA" id="ARBA00048577"/>
    </source>
</evidence>
<dbReference type="GO" id="GO:0004352">
    <property type="term" value="F:glutamate dehydrogenase (NAD+) activity"/>
    <property type="evidence" value="ECO:0007669"/>
    <property type="project" value="TreeGrafter"/>
</dbReference>
<evidence type="ECO:0000256" key="4">
    <source>
        <dbReference type="ARBA" id="ARBA00023128"/>
    </source>
</evidence>
<dbReference type="SMR" id="L7WUX4"/>
<keyword evidence="4" id="KW-0496">Mitochondrion</keyword>
<dbReference type="Gene3D" id="3.40.50.10860">
    <property type="entry name" value="Leucine Dehydrogenase, chain A, domain 1"/>
    <property type="match status" value="1"/>
</dbReference>
<dbReference type="InterPro" id="IPR036291">
    <property type="entry name" value="NAD(P)-bd_dom_sf"/>
</dbReference>
<dbReference type="GO" id="GO:0006538">
    <property type="term" value="P:L-glutamate catabolic process"/>
    <property type="evidence" value="ECO:0007669"/>
    <property type="project" value="TreeGrafter"/>
</dbReference>
<dbReference type="AlphaFoldDB" id="L7WUX4"/>
<dbReference type="SMART" id="SM00839">
    <property type="entry name" value="ELFV_dehydrog"/>
    <property type="match status" value="1"/>
</dbReference>
<evidence type="ECO:0000259" key="12">
    <source>
        <dbReference type="SMART" id="SM00839"/>
    </source>
</evidence>
<feature type="site" description="Important for catalysis" evidence="10">
    <location>
        <position position="206"/>
    </location>
</feature>
<sequence>MFHLLRRAKYAFPLQKRFLYKSPPAFFGTTLPPINESVLEEVNPSFTEMIDYYFKKGVLQVKPRLCDILREKKLEEDAIPNRVDGILQTIRATERFLRIFFPIRRDDGTYEMIEAYCVHHSQHRLPVKGGLRYSLAISPDEVEALAMIMTFKCATVQVPFGGAKGGIRINPKCYSKLEIEKITRRYALELMKRKCLGPALYVPAPDINTGPREMSWIADTYIKSLGFDDIAALSCATGKPIDQGGINGRDGATGRGIFHALDFVIKQDEWMRFINLEPDWACKRFIIQGFGNVGKSCATSVVAAGAKVIGIQECDHALWNEKGIDIEDLLEYMDEHDTIKGYPNAQAAENVTFKECDILVLAAVEKIITCKNANEIRAKIVCEGANGPITPAADKILQDRKILVLPDIFCSAGGVTVSYFEFLKNINHVSFGRLHFKYETDSYIQLMQSVELSLRRCKIECEINPTEQFRKRLCEPSEKDIVDAGLKYTIERAGIETLRTASELQLCLDVRTAAYCNAIEKIFRTYDNAGLAM</sequence>
<dbReference type="GO" id="GO:0005739">
    <property type="term" value="C:mitochondrion"/>
    <property type="evidence" value="ECO:0007669"/>
    <property type="project" value="UniProtKB-SubCell"/>
</dbReference>
<evidence type="ECO:0000256" key="11">
    <source>
        <dbReference type="RuleBase" id="RU004417"/>
    </source>
</evidence>
<evidence type="ECO:0000256" key="8">
    <source>
        <dbReference type="PIRSR" id="PIRSR000185-1"/>
    </source>
</evidence>
<comment type="subcellular location">
    <subcellularLocation>
        <location evidence="1">Mitochondrion</location>
    </subcellularLocation>
</comment>
<evidence type="ECO:0000256" key="3">
    <source>
        <dbReference type="ARBA" id="ARBA00023002"/>
    </source>
</evidence>
<dbReference type="PANTHER" id="PTHR11606">
    <property type="entry name" value="GLUTAMATE DEHYDROGENASE"/>
    <property type="match status" value="1"/>
</dbReference>
<comment type="catalytic activity">
    <reaction evidence="6">
        <text>L-glutamate + NADP(+) + H2O = 2-oxoglutarate + NH4(+) + NADPH + H(+)</text>
        <dbReference type="Rhea" id="RHEA:11612"/>
        <dbReference type="ChEBI" id="CHEBI:15377"/>
        <dbReference type="ChEBI" id="CHEBI:15378"/>
        <dbReference type="ChEBI" id="CHEBI:16810"/>
        <dbReference type="ChEBI" id="CHEBI:28938"/>
        <dbReference type="ChEBI" id="CHEBI:29985"/>
        <dbReference type="ChEBI" id="CHEBI:57783"/>
        <dbReference type="ChEBI" id="CHEBI:58349"/>
        <dbReference type="EC" id="1.4.1.3"/>
    </reaction>
</comment>
<feature type="active site" description="Proton donor" evidence="8">
    <location>
        <position position="164"/>
    </location>
</feature>
<keyword evidence="9" id="KW-0547">Nucleotide-binding</keyword>
<dbReference type="Gene3D" id="3.40.50.720">
    <property type="entry name" value="NAD(P)-binding Rossmann-like Domain"/>
    <property type="match status" value="1"/>
</dbReference>
<dbReference type="PANTHER" id="PTHR11606:SF7">
    <property type="entry name" value="GLUTAMATE DEHYDROGENASE"/>
    <property type="match status" value="1"/>
</dbReference>
<dbReference type="Pfam" id="PF02812">
    <property type="entry name" value="ELFV_dehydrog_N"/>
    <property type="match status" value="1"/>
</dbReference>
<evidence type="ECO:0000313" key="13">
    <source>
        <dbReference type="EMBL" id="AGC84406.1"/>
    </source>
</evidence>
<keyword evidence="3 7" id="KW-0560">Oxidoreductase</keyword>
<evidence type="ECO:0000256" key="5">
    <source>
        <dbReference type="ARBA" id="ARBA00047867"/>
    </source>
</evidence>
<dbReference type="EMBL" id="KC118984">
    <property type="protein sequence ID" value="AGC84406.1"/>
    <property type="molecule type" value="mRNA"/>
</dbReference>
<evidence type="ECO:0000256" key="10">
    <source>
        <dbReference type="PIRSR" id="PIRSR000185-3"/>
    </source>
</evidence>
<dbReference type="PROSITE" id="PS00074">
    <property type="entry name" value="GLFV_DEHYDROGENASE"/>
    <property type="match status" value="1"/>
</dbReference>
<dbReference type="InterPro" id="IPR046346">
    <property type="entry name" value="Aminoacid_DH-like_N_sf"/>
</dbReference>
<dbReference type="InterPro" id="IPR033922">
    <property type="entry name" value="NAD_bind_Glu_DH"/>
</dbReference>
<comment type="similarity">
    <text evidence="2 7 11">Belongs to the Glu/Leu/Phe/Val dehydrogenases family.</text>
</comment>
<proteinExistence type="evidence at transcript level"/>
<organism evidence="13">
    <name type="scientific">Locusta migratoria</name>
    <name type="common">Migratory locust</name>
    <dbReference type="NCBI Taxonomy" id="7004"/>
    <lineage>
        <taxon>Eukaryota</taxon>
        <taxon>Metazoa</taxon>
        <taxon>Ecdysozoa</taxon>
        <taxon>Arthropoda</taxon>
        <taxon>Hexapoda</taxon>
        <taxon>Insecta</taxon>
        <taxon>Pterygota</taxon>
        <taxon>Neoptera</taxon>
        <taxon>Polyneoptera</taxon>
        <taxon>Orthoptera</taxon>
        <taxon>Caelifera</taxon>
        <taxon>Acrididea</taxon>
        <taxon>Acridomorpha</taxon>
        <taxon>Acridoidea</taxon>
        <taxon>Acrididae</taxon>
        <taxon>Oedipodinae</taxon>
        <taxon>Locusta</taxon>
    </lineage>
</organism>
<dbReference type="InterPro" id="IPR006096">
    <property type="entry name" value="Glu/Leu/Phe/Val/Trp_DH_C"/>
</dbReference>
<comment type="catalytic activity">
    <reaction evidence="5">
        <text>L-glutamate + NAD(+) + H2O = 2-oxoglutarate + NH4(+) + NADH + H(+)</text>
        <dbReference type="Rhea" id="RHEA:15133"/>
        <dbReference type="ChEBI" id="CHEBI:15377"/>
        <dbReference type="ChEBI" id="CHEBI:15378"/>
        <dbReference type="ChEBI" id="CHEBI:16810"/>
        <dbReference type="ChEBI" id="CHEBI:28938"/>
        <dbReference type="ChEBI" id="CHEBI:29985"/>
        <dbReference type="ChEBI" id="CHEBI:57540"/>
        <dbReference type="ChEBI" id="CHEBI:57945"/>
        <dbReference type="EC" id="1.4.1.3"/>
    </reaction>
</comment>
<dbReference type="PRINTS" id="PR00082">
    <property type="entry name" value="GLFDHDRGNASE"/>
</dbReference>
<dbReference type="Pfam" id="PF00208">
    <property type="entry name" value="ELFV_dehydrog"/>
    <property type="match status" value="1"/>
</dbReference>
<dbReference type="FunFam" id="3.40.50.720:FF:000100">
    <property type="entry name" value="Glutamate dehydrogenase 1, mitochondrial"/>
    <property type="match status" value="1"/>
</dbReference>
<dbReference type="InterPro" id="IPR014362">
    <property type="entry name" value="Glu_DH"/>
</dbReference>
<protein>
    <recommendedName>
        <fullName evidence="7">Glutamate dehydrogenase</fullName>
    </recommendedName>
</protein>
<feature type="binding site" evidence="9">
    <location>
        <position position="128"/>
    </location>
    <ligand>
        <name>substrate</name>
    </ligand>
</feature>
<feature type="binding site" evidence="9">
    <location>
        <position position="253"/>
    </location>
    <ligand>
        <name>NAD(+)</name>
        <dbReference type="ChEBI" id="CHEBI:57540"/>
    </ligand>
</feature>
<dbReference type="SUPFAM" id="SSF51735">
    <property type="entry name" value="NAD(P)-binding Rossmann-fold domains"/>
    <property type="match status" value="1"/>
</dbReference>
<evidence type="ECO:0000256" key="2">
    <source>
        <dbReference type="ARBA" id="ARBA00006382"/>
    </source>
</evidence>
<feature type="domain" description="Glutamate/phenylalanine/leucine/valine/L-tryptophan dehydrogenase C-terminal" evidence="12">
    <location>
        <begin position="246"/>
        <end position="530"/>
    </location>
</feature>
<dbReference type="InterPro" id="IPR006095">
    <property type="entry name" value="Glu/Leu/Phe/Val/Trp_DH"/>
</dbReference>
<dbReference type="SUPFAM" id="SSF53223">
    <property type="entry name" value="Aminoacid dehydrogenase-like, N-terminal domain"/>
    <property type="match status" value="1"/>
</dbReference>
<feature type="binding site" evidence="9">
    <location>
        <position position="418"/>
    </location>
    <ligand>
        <name>substrate</name>
    </ligand>
</feature>
<keyword evidence="9" id="KW-0520">NAD</keyword>
<feature type="binding site" evidence="9">
    <location>
        <position position="152"/>
    </location>
    <ligand>
        <name>substrate</name>
    </ligand>
</feature>
<dbReference type="GO" id="GO:0000166">
    <property type="term" value="F:nucleotide binding"/>
    <property type="evidence" value="ECO:0007669"/>
    <property type="project" value="UniProtKB-KW"/>
</dbReference>
<evidence type="ECO:0000256" key="7">
    <source>
        <dbReference type="PIRNR" id="PIRNR000185"/>
    </source>
</evidence>
<dbReference type="InterPro" id="IPR033524">
    <property type="entry name" value="Glu/Leu/Phe/Val_DH_AS"/>
</dbReference>
<evidence type="ECO:0000256" key="9">
    <source>
        <dbReference type="PIRSR" id="PIRSR000185-2"/>
    </source>
</evidence>
<accession>L7WUX4</accession>
<dbReference type="CDD" id="cd01076">
    <property type="entry name" value="NAD_bind_1_Glu_DH"/>
    <property type="match status" value="1"/>
</dbReference>
<reference evidence="13" key="1">
    <citation type="journal article" date="2013" name="PLoS Pathog.">
        <title>Altered Immunity in Crowded Locust Reduced Fungal (Metarhizium anisopliae) Pathogenesis.</title>
        <authorList>
            <person name="Wang Y."/>
            <person name="Yang P."/>
            <person name="Cui F."/>
            <person name="Kang L."/>
        </authorList>
    </citation>
    <scope>NUCLEOTIDE SEQUENCE</scope>
</reference>
<dbReference type="InterPro" id="IPR006097">
    <property type="entry name" value="Glu/Leu/Phe/Val/Trp_DH_dimer"/>
</dbReference>
<name>L7WUX4_LOCMI</name>
<feature type="binding site" evidence="9">
    <location>
        <position position="292"/>
    </location>
    <ligand>
        <name>NAD(+)</name>
        <dbReference type="ChEBI" id="CHEBI:57540"/>
    </ligand>
</feature>